<evidence type="ECO:0008006" key="4">
    <source>
        <dbReference type="Google" id="ProtNLM"/>
    </source>
</evidence>
<organism evidence="2 3">
    <name type="scientific">Planktothrix agardhii (strain NIVA-CYA 126/8)</name>
    <dbReference type="NCBI Taxonomy" id="388467"/>
    <lineage>
        <taxon>Bacteria</taxon>
        <taxon>Bacillati</taxon>
        <taxon>Cyanobacteriota</taxon>
        <taxon>Cyanophyceae</taxon>
        <taxon>Oscillatoriophycideae</taxon>
        <taxon>Oscillatoriales</taxon>
        <taxon>Microcoleaceae</taxon>
        <taxon>Planktothrix</taxon>
    </lineage>
</organism>
<evidence type="ECO:0000313" key="2">
    <source>
        <dbReference type="EMBL" id="KEI67101.1"/>
    </source>
</evidence>
<feature type="transmembrane region" description="Helical" evidence="1">
    <location>
        <begin position="173"/>
        <end position="197"/>
    </location>
</feature>
<dbReference type="eggNOG" id="ENOG502ZC57">
    <property type="taxonomic scope" value="Bacteria"/>
</dbReference>
<dbReference type="RefSeq" id="WP_042154079.1">
    <property type="nucleotide sequence ID" value="NZ_CM002803.1"/>
</dbReference>
<reference evidence="2 3" key="1">
    <citation type="journal article" date="2014" name="Appl. Environ. Microbiol.">
        <title>Elucidation of insertion elements encoded on plasmids and in vitro construction of shuttle vectors from the toxic cyanobacterium Planktothrix.</title>
        <authorList>
            <person name="Christiansen G."/>
            <person name="Goesmann A."/>
            <person name="Kurmayer R."/>
        </authorList>
    </citation>
    <scope>NUCLEOTIDE SEQUENCE [LARGE SCALE GENOMIC DNA]</scope>
    <source>
        <strain evidence="2 3">NIVA-CYA 126/8</strain>
    </source>
</reference>
<evidence type="ECO:0000256" key="1">
    <source>
        <dbReference type="SAM" id="Phobius"/>
    </source>
</evidence>
<keyword evidence="1" id="KW-0812">Transmembrane</keyword>
<feature type="transmembrane region" description="Helical" evidence="1">
    <location>
        <begin position="117"/>
        <end position="135"/>
    </location>
</feature>
<dbReference type="PATRIC" id="fig|388467.6.peg.2085"/>
<dbReference type="AlphaFoldDB" id="A0A073CG36"/>
<gene>
    <name evidence="2" type="ORF">A19Y_2138</name>
</gene>
<accession>A0A073CG36</accession>
<dbReference type="InterPro" id="IPR021515">
    <property type="entry name" value="DUF3177"/>
</dbReference>
<dbReference type="Pfam" id="PF11375">
    <property type="entry name" value="DUF3177"/>
    <property type="match status" value="1"/>
</dbReference>
<dbReference type="EMBL" id="CM002803">
    <property type="protein sequence ID" value="KEI67101.1"/>
    <property type="molecule type" value="Genomic_DNA"/>
</dbReference>
<dbReference type="STRING" id="388467.A19Y_2138"/>
<evidence type="ECO:0000313" key="3">
    <source>
        <dbReference type="Proteomes" id="UP000027395"/>
    </source>
</evidence>
<feature type="transmembrane region" description="Helical" evidence="1">
    <location>
        <begin position="21"/>
        <end position="41"/>
    </location>
</feature>
<dbReference type="Proteomes" id="UP000027395">
    <property type="component" value="Chromosome"/>
</dbReference>
<proteinExistence type="predicted"/>
<dbReference type="HOGENOM" id="CLU_093159_0_0_3"/>
<sequence>MFNCLLAVESPWLQPLVWTDYRLAVIFALIIPFVIFIWAFVQKAEAIQRLMITYFRVASLLIISLYLMIAALPIGFLTSIMARVLIPISLWFWVDLNEEVSEMPNSGLKLIFTSWRWAATVYNLLGAIALIPVVHCGFSQGQKNLIADGTCRIWLDPPWLYRQTFSPNLTPQFLGFFALVGLAVYILYLGYFVFFKLGKQGRSAMR</sequence>
<name>A0A073CG36_PLAA1</name>
<protein>
    <recommendedName>
        <fullName evidence="4">DUF3177 domain-containing protein</fullName>
    </recommendedName>
</protein>
<keyword evidence="3" id="KW-1185">Reference proteome</keyword>
<keyword evidence="1" id="KW-1133">Transmembrane helix</keyword>
<keyword evidence="1" id="KW-0472">Membrane</keyword>
<feature type="transmembrane region" description="Helical" evidence="1">
    <location>
        <begin position="53"/>
        <end position="74"/>
    </location>
</feature>